<dbReference type="InterPro" id="IPR036291">
    <property type="entry name" value="NAD(P)-bd_dom_sf"/>
</dbReference>
<keyword evidence="2" id="KW-0560">Oxidoreductase</keyword>
<evidence type="ECO:0000256" key="2">
    <source>
        <dbReference type="ARBA" id="ARBA00023002"/>
    </source>
</evidence>
<sequence length="278" mass="29773">MHKVWFITGIGRGLGRELAEQLLAAGHSVFGTARSKPDLQQLIAKYPDALAVERLDLADDAPRFVAVVEAAAERFGGIDVLVNNAGYGLFGAAEGIEEEQLRRQLEVNLVAPMLLTKYALPHMRARGKGTIIGISSYGGQATHPGASAYHASKWGLEGYFESLSKEIGYFGLRVLIVEPGAARTSFRGAAAEHLTNTPPGYEQTPIASLGSALRDPARNPIGDPKKIAAAIIQATDNPTDALRLVLGSDAYTYITSALSERLNQVEGQRLSAAWTDFT</sequence>
<gene>
    <name evidence="4" type="ORF">DQ393_29750</name>
</gene>
<reference evidence="4 5" key="1">
    <citation type="submission" date="2018-06" db="EMBL/GenBank/DDBJ databases">
        <title>Whole Genome Sequence of an efficient microsymbiont, Rhizobium tropici.</title>
        <authorList>
            <person name="Srinivasan R."/>
            <person name="Singh H.V."/>
            <person name="Srivastava R."/>
            <person name="Kumari B."/>
            <person name="Radhakrishna A."/>
        </authorList>
    </citation>
    <scope>NUCLEOTIDE SEQUENCE [LARGE SCALE GENOMIC DNA]</scope>
    <source>
        <strain evidence="4 5">IGFRI Rhizo-19</strain>
    </source>
</reference>
<comment type="caution">
    <text evidence="4">The sequence shown here is derived from an EMBL/GenBank/DDBJ whole genome shotgun (WGS) entry which is preliminary data.</text>
</comment>
<dbReference type="InterPro" id="IPR051911">
    <property type="entry name" value="SDR_oxidoreductase"/>
</dbReference>
<name>A0A329Y349_RHITR</name>
<dbReference type="GO" id="GO:0016491">
    <property type="term" value="F:oxidoreductase activity"/>
    <property type="evidence" value="ECO:0007669"/>
    <property type="project" value="UniProtKB-KW"/>
</dbReference>
<dbReference type="Proteomes" id="UP000251205">
    <property type="component" value="Unassembled WGS sequence"/>
</dbReference>
<dbReference type="InterPro" id="IPR002347">
    <property type="entry name" value="SDR_fam"/>
</dbReference>
<evidence type="ECO:0000256" key="3">
    <source>
        <dbReference type="RuleBase" id="RU000363"/>
    </source>
</evidence>
<dbReference type="PANTHER" id="PTHR43976">
    <property type="entry name" value="SHORT CHAIN DEHYDROGENASE"/>
    <property type="match status" value="1"/>
</dbReference>
<evidence type="ECO:0000256" key="1">
    <source>
        <dbReference type="ARBA" id="ARBA00006484"/>
    </source>
</evidence>
<evidence type="ECO:0000313" key="5">
    <source>
        <dbReference type="Proteomes" id="UP000251205"/>
    </source>
</evidence>
<comment type="similarity">
    <text evidence="1 3">Belongs to the short-chain dehydrogenases/reductases (SDR) family.</text>
</comment>
<dbReference type="Pfam" id="PF00106">
    <property type="entry name" value="adh_short"/>
    <property type="match status" value="1"/>
</dbReference>
<dbReference type="SUPFAM" id="SSF51735">
    <property type="entry name" value="NAD(P)-binding Rossmann-fold domains"/>
    <property type="match status" value="1"/>
</dbReference>
<accession>A0A329Y349</accession>
<dbReference type="NCBIfam" id="NF005065">
    <property type="entry name" value="PRK06482.1"/>
    <property type="match status" value="1"/>
</dbReference>
<dbReference type="Gene3D" id="3.40.50.720">
    <property type="entry name" value="NAD(P)-binding Rossmann-like Domain"/>
    <property type="match status" value="1"/>
</dbReference>
<dbReference type="PRINTS" id="PR00080">
    <property type="entry name" value="SDRFAMILY"/>
</dbReference>
<dbReference type="OrthoDB" id="9793825at2"/>
<proteinExistence type="inferred from homology"/>
<evidence type="ECO:0000313" key="4">
    <source>
        <dbReference type="EMBL" id="RAX37873.1"/>
    </source>
</evidence>
<dbReference type="RefSeq" id="WP_112345307.1">
    <property type="nucleotide sequence ID" value="NZ_QMKK01000056.1"/>
</dbReference>
<protein>
    <submittedName>
        <fullName evidence="4">Short chain dehydrogenase</fullName>
    </submittedName>
</protein>
<dbReference type="PRINTS" id="PR00081">
    <property type="entry name" value="GDHRDH"/>
</dbReference>
<dbReference type="CDD" id="cd05374">
    <property type="entry name" value="17beta-HSD-like_SDR_c"/>
    <property type="match status" value="1"/>
</dbReference>
<dbReference type="EMBL" id="QMKK01000056">
    <property type="protein sequence ID" value="RAX37873.1"/>
    <property type="molecule type" value="Genomic_DNA"/>
</dbReference>
<organism evidence="4 5">
    <name type="scientific">Rhizobium tropici</name>
    <dbReference type="NCBI Taxonomy" id="398"/>
    <lineage>
        <taxon>Bacteria</taxon>
        <taxon>Pseudomonadati</taxon>
        <taxon>Pseudomonadota</taxon>
        <taxon>Alphaproteobacteria</taxon>
        <taxon>Hyphomicrobiales</taxon>
        <taxon>Rhizobiaceae</taxon>
        <taxon>Rhizobium/Agrobacterium group</taxon>
        <taxon>Rhizobium</taxon>
    </lineage>
</organism>
<dbReference type="AlphaFoldDB" id="A0A329Y349"/>
<dbReference type="PANTHER" id="PTHR43976:SF16">
    <property type="entry name" value="SHORT-CHAIN DEHYDROGENASE_REDUCTASE FAMILY PROTEIN"/>
    <property type="match status" value="1"/>
</dbReference>